<evidence type="ECO:0000256" key="5">
    <source>
        <dbReference type="ARBA" id="ARBA00022490"/>
    </source>
</evidence>
<evidence type="ECO:0000256" key="4">
    <source>
        <dbReference type="ARBA" id="ARBA00008619"/>
    </source>
</evidence>
<dbReference type="InterPro" id="IPR001589">
    <property type="entry name" value="Actinin_actin-bd_CS"/>
</dbReference>
<evidence type="ECO:0000313" key="17">
    <source>
        <dbReference type="Proteomes" id="UP000694546"/>
    </source>
</evidence>
<dbReference type="Ensembl" id="ENSGMOT00000060621.1">
    <property type="protein sequence ID" value="ENSGMOP00000032369.1"/>
    <property type="gene ID" value="ENSGMOG00000036568.1"/>
</dbReference>
<keyword evidence="6" id="KW-0812">Transmembrane</keyword>
<comment type="subcellular location">
    <subcellularLocation>
        <location evidence="3">Cytoplasm</location>
        <location evidence="3">Cytoskeleton</location>
    </subcellularLocation>
    <subcellularLocation>
        <location evidence="2">Cytoplasm</location>
        <location evidence="2">Myofibril</location>
        <location evidence="2">Sarcomere</location>
    </subcellularLocation>
    <subcellularLocation>
        <location evidence="1">Nucleus membrane</location>
    </subcellularLocation>
</comment>
<keyword evidence="9" id="KW-0175">Coiled coil</keyword>
<feature type="region of interest" description="Disordered" evidence="14">
    <location>
        <begin position="150"/>
        <end position="176"/>
    </location>
</feature>
<keyword evidence="5" id="KW-0963">Cytoplasm</keyword>
<keyword evidence="11" id="KW-0009">Actin-binding</keyword>
<accession>A0A8C5AJ13</accession>
<name>A0A8C5AJ13_GADMO</name>
<keyword evidence="7" id="KW-0677">Repeat</keyword>
<dbReference type="SMART" id="SM00033">
    <property type="entry name" value="CH"/>
    <property type="match status" value="2"/>
</dbReference>
<keyword evidence="10" id="KW-0472">Membrane</keyword>
<dbReference type="FunFam" id="1.10.418.10:FF:000033">
    <property type="entry name" value="nesprin-1 isoform X1"/>
    <property type="match status" value="1"/>
</dbReference>
<dbReference type="PROSITE" id="PS00019">
    <property type="entry name" value="ACTININ_1"/>
    <property type="match status" value="1"/>
</dbReference>
<keyword evidence="13" id="KW-0539">Nucleus</keyword>
<dbReference type="CDD" id="cd21241">
    <property type="entry name" value="CH_SYNE1_rpt1"/>
    <property type="match status" value="1"/>
</dbReference>
<dbReference type="PROSITE" id="PS50021">
    <property type="entry name" value="CH"/>
    <property type="match status" value="2"/>
</dbReference>
<evidence type="ECO:0000256" key="1">
    <source>
        <dbReference type="ARBA" id="ARBA00004126"/>
    </source>
</evidence>
<dbReference type="PANTHER" id="PTHR47535:SF9">
    <property type="entry name" value="CALPONIN-HOMOLOGY (CH) DOMAIN-CONTAINING PROTEIN"/>
    <property type="match status" value="1"/>
</dbReference>
<dbReference type="GeneTree" id="ENSGT00940000154481"/>
<dbReference type="CDD" id="cd21243">
    <property type="entry name" value="CH_SYNE1_rpt2"/>
    <property type="match status" value="1"/>
</dbReference>
<dbReference type="PANTHER" id="PTHR47535">
    <property type="entry name" value="MUSCLE-SPECIFIC PROTEIN 300 KDA, ISOFORM G"/>
    <property type="match status" value="1"/>
</dbReference>
<reference evidence="16" key="1">
    <citation type="submission" date="2025-08" db="UniProtKB">
        <authorList>
            <consortium name="Ensembl"/>
        </authorList>
    </citation>
    <scope>IDENTIFICATION</scope>
</reference>
<evidence type="ECO:0000256" key="6">
    <source>
        <dbReference type="ARBA" id="ARBA00022692"/>
    </source>
</evidence>
<dbReference type="FunFam" id="1.20.58.60:FF:000139">
    <property type="entry name" value="nesprin-1 isoform X1"/>
    <property type="match status" value="1"/>
</dbReference>
<dbReference type="FunFam" id="1.10.418.10:FF:000037">
    <property type="entry name" value="nesprin-1 isoform X1"/>
    <property type="match status" value="1"/>
</dbReference>
<evidence type="ECO:0000256" key="13">
    <source>
        <dbReference type="ARBA" id="ARBA00023242"/>
    </source>
</evidence>
<dbReference type="InterPro" id="IPR047290">
    <property type="entry name" value="CH_SYNE1_rpt1"/>
</dbReference>
<dbReference type="GO" id="GO:0051015">
    <property type="term" value="F:actin filament binding"/>
    <property type="evidence" value="ECO:0007669"/>
    <property type="project" value="TreeGrafter"/>
</dbReference>
<dbReference type="Gene3D" id="1.10.418.10">
    <property type="entry name" value="Calponin-like domain"/>
    <property type="match status" value="2"/>
</dbReference>
<evidence type="ECO:0000256" key="3">
    <source>
        <dbReference type="ARBA" id="ARBA00004245"/>
    </source>
</evidence>
<evidence type="ECO:0000256" key="9">
    <source>
        <dbReference type="ARBA" id="ARBA00023054"/>
    </source>
</evidence>
<evidence type="ECO:0000256" key="2">
    <source>
        <dbReference type="ARBA" id="ARBA00004204"/>
    </source>
</evidence>
<dbReference type="InterPro" id="IPR036872">
    <property type="entry name" value="CH_dom_sf"/>
</dbReference>
<feature type="compositionally biased region" description="Low complexity" evidence="14">
    <location>
        <begin position="150"/>
        <end position="169"/>
    </location>
</feature>
<feature type="domain" description="Calponin-homology (CH)" evidence="15">
    <location>
        <begin position="180"/>
        <end position="285"/>
    </location>
</feature>
<dbReference type="GO" id="GO:0030017">
    <property type="term" value="C:sarcomere"/>
    <property type="evidence" value="ECO:0007669"/>
    <property type="project" value="UniProtKB-SubCell"/>
</dbReference>
<evidence type="ECO:0000256" key="10">
    <source>
        <dbReference type="ARBA" id="ARBA00023136"/>
    </source>
</evidence>
<evidence type="ECO:0000256" key="11">
    <source>
        <dbReference type="ARBA" id="ARBA00023203"/>
    </source>
</evidence>
<dbReference type="InterPro" id="IPR047291">
    <property type="entry name" value="CH_SYNE1_rpt2"/>
</dbReference>
<keyword evidence="12" id="KW-0206">Cytoskeleton</keyword>
<sequence length="1247" mass="142404">MSISQVSINIHISARSRGQKEQEAVQKRTFTKWINSHLAKCQPPLVVTDLFEDIKDGVILLALLEVLSGQSLPCEQGKKLRRIHWVANIGTALNFLEGRKSAYRGSPIKLVNINSTDIVDGRPSIVLGLVWTIILYFQIEELTSSLPALSGSSSSMDSSNSSTDTTSPPVKRKLLPPAQGGARKALLRWVQHTATKHLGIEVKDFGPSWRTGMAFFAVIHALRPSLVDLDRIQRRPNRDNLREAFSLAETKLGIPQLLDPEDVDVDKPDEKSIMTYVAQFLKHHPDRMQSESDSQTEEERERRKGLREMKMWLDQLDRDVTQARDTETNLTQQYQSFKRLRVQLEVRSRQVEAALQSSQKDGMLTVDQALVKQTWGRVSNRLLDWHLQLDRSLPAPLGQVGVWLHRAEEALRQDIPPAPQAHEQTTGTVHRALEQHKVSTVPPLMNTRSALRSFQKIHQDRCVEGVPVPPEQLQDLAERINFVSTSSNVHLAKMEFVENQHQIQAFLILAESKLKSWIIKYGHRESVEKMLLNYVTFVEKQHLFENYEALFQSLKRSAEQYVAVDASVEEGECGVRRFLREVVGQWRSLSVEVRSVRSMLEEVLSNWERYGSTVASLQAWLEDAEAALSQPENTKREFFRNLQLMMEQHAAMNDAGNFLIETCDESVSLGLKQQLLLLNGRWRDLFLHVKHYAHAEELEAWRRDHLKAMSALRELLDSAEGKLNAPVPLAFSPVRSFLQDVEKIVSMETQFKLVSRSAQLLAKDAPPDEGARVMAAMATAKGQLSKVRERCPPLVRECHGLLPLLEEMEKHTAAFHLSLERAGLLAPSFPFPQDLLTEQQSCKRSLSVIERNFHALQRALSTSKVLHNVDQTLLKKRTAEIQASVGEWRRQDGAGGCLRRRFEESRLELERVLGAAQDCLAEPGAPGDPEEVLRRHNDFFSQLDQRVLSVFLKACDELTDILPEAEQQELQETVRRLHKHWKDVQAEVPSHLVRLKVEVEQRRVALVLQDCRLELSREMEALSGTCTSERVVKEHRVRTGPLASCEKWLRVMEELCQQVPDNDPAHRSLGAAAGDLAAVTDEIENTRLKLLQHPDKWREWNDRFCELSDWLSSQRRQVRSLRETAGDGSPTRQEQEAVDEREETLCWLKRRLAALSEVSPELEVQRERAALAKLSTDLRALLSSLCQSEELREEVRGALEEVHRVRREAQEHYGRVLEAETLGEARQLYLIHQVRFPFPHLQNCFHR</sequence>
<dbReference type="Pfam" id="PF25034">
    <property type="entry name" value="Spectrin_SYNE1"/>
    <property type="match status" value="1"/>
</dbReference>
<dbReference type="GO" id="GO:0007097">
    <property type="term" value="P:nuclear migration"/>
    <property type="evidence" value="ECO:0007669"/>
    <property type="project" value="TreeGrafter"/>
</dbReference>
<proteinExistence type="inferred from homology"/>
<evidence type="ECO:0000313" key="16">
    <source>
        <dbReference type="Ensembl" id="ENSGMOP00000032369.1"/>
    </source>
</evidence>
<evidence type="ECO:0000256" key="7">
    <source>
        <dbReference type="ARBA" id="ARBA00022737"/>
    </source>
</evidence>
<reference evidence="16" key="2">
    <citation type="submission" date="2025-09" db="UniProtKB">
        <authorList>
            <consortium name="Ensembl"/>
        </authorList>
    </citation>
    <scope>IDENTIFICATION</scope>
</reference>
<evidence type="ECO:0000256" key="12">
    <source>
        <dbReference type="ARBA" id="ARBA00023212"/>
    </source>
</evidence>
<keyword evidence="17" id="KW-1185">Reference proteome</keyword>
<organism evidence="16 17">
    <name type="scientific">Gadus morhua</name>
    <name type="common">Atlantic cod</name>
    <dbReference type="NCBI Taxonomy" id="8049"/>
    <lineage>
        <taxon>Eukaryota</taxon>
        <taxon>Metazoa</taxon>
        <taxon>Chordata</taxon>
        <taxon>Craniata</taxon>
        <taxon>Vertebrata</taxon>
        <taxon>Euteleostomi</taxon>
        <taxon>Actinopterygii</taxon>
        <taxon>Neopterygii</taxon>
        <taxon>Teleostei</taxon>
        <taxon>Neoteleostei</taxon>
        <taxon>Acanthomorphata</taxon>
        <taxon>Zeiogadaria</taxon>
        <taxon>Gadariae</taxon>
        <taxon>Gadiformes</taxon>
        <taxon>Gadoidei</taxon>
        <taxon>Gadidae</taxon>
        <taxon>Gadus</taxon>
    </lineage>
</organism>
<dbReference type="SUPFAM" id="SSF46966">
    <property type="entry name" value="Spectrin repeat"/>
    <property type="match status" value="2"/>
</dbReference>
<dbReference type="SUPFAM" id="SSF47576">
    <property type="entry name" value="Calponin-homology domain, CH-domain"/>
    <property type="match status" value="1"/>
</dbReference>
<feature type="region of interest" description="Disordered" evidence="14">
    <location>
        <begin position="284"/>
        <end position="304"/>
    </location>
</feature>
<evidence type="ECO:0000256" key="8">
    <source>
        <dbReference type="ARBA" id="ARBA00022989"/>
    </source>
</evidence>
<dbReference type="AlphaFoldDB" id="A0A8C5AJ13"/>
<dbReference type="GO" id="GO:0034993">
    <property type="term" value="C:meiotic nuclear membrane microtubule tethering complex"/>
    <property type="evidence" value="ECO:0007669"/>
    <property type="project" value="TreeGrafter"/>
</dbReference>
<keyword evidence="8" id="KW-1133">Transmembrane helix</keyword>
<dbReference type="InterPro" id="IPR057057">
    <property type="entry name" value="Spectrin_SYNE1"/>
</dbReference>
<evidence type="ECO:0000259" key="15">
    <source>
        <dbReference type="PROSITE" id="PS50021"/>
    </source>
</evidence>
<comment type="similarity">
    <text evidence="4">Belongs to the nesprin family.</text>
</comment>
<dbReference type="Proteomes" id="UP000694546">
    <property type="component" value="Chromosome 21"/>
</dbReference>
<evidence type="ECO:0000256" key="14">
    <source>
        <dbReference type="SAM" id="MobiDB-lite"/>
    </source>
</evidence>
<dbReference type="GO" id="GO:0005640">
    <property type="term" value="C:nuclear outer membrane"/>
    <property type="evidence" value="ECO:0007669"/>
    <property type="project" value="TreeGrafter"/>
</dbReference>
<dbReference type="Pfam" id="PF00307">
    <property type="entry name" value="CH"/>
    <property type="match status" value="2"/>
</dbReference>
<dbReference type="InterPro" id="IPR001715">
    <property type="entry name" value="CH_dom"/>
</dbReference>
<feature type="domain" description="Calponin-homology (CH)" evidence="15">
    <location>
        <begin position="24"/>
        <end position="138"/>
    </location>
</feature>
<dbReference type="InterPro" id="IPR052403">
    <property type="entry name" value="LINC-complex_assoc"/>
</dbReference>
<protein>
    <recommendedName>
        <fullName evidence="15">Calponin-homology (CH) domain-containing protein</fullName>
    </recommendedName>
</protein>
<dbReference type="PROSITE" id="PS00020">
    <property type="entry name" value="ACTININ_2"/>
    <property type="match status" value="1"/>
</dbReference>
<dbReference type="OMA" id="ANEMFTT"/>
<dbReference type="GO" id="GO:0005856">
    <property type="term" value="C:cytoskeleton"/>
    <property type="evidence" value="ECO:0007669"/>
    <property type="project" value="UniProtKB-SubCell"/>
</dbReference>